<dbReference type="PANTHER" id="PTHR42813:SF1">
    <property type="entry name" value="DEHYDROGENASE, PUTATIVE (AFU_ORTHOLOGUE AFUA_5G03930)-RELATED"/>
    <property type="match status" value="1"/>
</dbReference>
<evidence type="ECO:0000256" key="1">
    <source>
        <dbReference type="ARBA" id="ARBA00001947"/>
    </source>
</evidence>
<dbReference type="InterPro" id="IPR013149">
    <property type="entry name" value="ADH-like_C"/>
</dbReference>
<dbReference type="Proteomes" id="UP000265703">
    <property type="component" value="Unassembled WGS sequence"/>
</dbReference>
<comment type="cofactor">
    <cofactor evidence="1">
        <name>Zn(2+)</name>
        <dbReference type="ChEBI" id="CHEBI:29105"/>
    </cofactor>
</comment>
<feature type="domain" description="Alcohol dehydrogenase-like C-terminal" evidence="4">
    <location>
        <begin position="43"/>
        <end position="101"/>
    </location>
</feature>
<keyword evidence="2" id="KW-0479">Metal-binding</keyword>
<evidence type="ECO:0000313" key="5">
    <source>
        <dbReference type="EMBL" id="RIA92691.1"/>
    </source>
</evidence>
<dbReference type="SUPFAM" id="SSF51735">
    <property type="entry name" value="NAD(P)-binding Rossmann-fold domains"/>
    <property type="match status" value="1"/>
</dbReference>
<dbReference type="Pfam" id="PF00107">
    <property type="entry name" value="ADH_zinc_N"/>
    <property type="match status" value="1"/>
</dbReference>
<protein>
    <recommendedName>
        <fullName evidence="4">Alcohol dehydrogenase-like C-terminal domain-containing protein</fullName>
    </recommendedName>
</protein>
<keyword evidence="3" id="KW-0862">Zinc</keyword>
<dbReference type="PANTHER" id="PTHR42813">
    <property type="entry name" value="ZINC-TYPE ALCOHOL DEHYDROGENASE-LIKE"/>
    <property type="match status" value="1"/>
</dbReference>
<name>A0A397TCK4_9GLOM</name>
<keyword evidence="6" id="KW-1185">Reference proteome</keyword>
<dbReference type="Gene3D" id="3.90.180.10">
    <property type="entry name" value="Medium-chain alcohol dehydrogenases, catalytic domain"/>
    <property type="match status" value="2"/>
</dbReference>
<dbReference type="OrthoDB" id="3941538at2759"/>
<evidence type="ECO:0000256" key="3">
    <source>
        <dbReference type="ARBA" id="ARBA00022833"/>
    </source>
</evidence>
<organism evidence="5 6">
    <name type="scientific">Glomus cerebriforme</name>
    <dbReference type="NCBI Taxonomy" id="658196"/>
    <lineage>
        <taxon>Eukaryota</taxon>
        <taxon>Fungi</taxon>
        <taxon>Fungi incertae sedis</taxon>
        <taxon>Mucoromycota</taxon>
        <taxon>Glomeromycotina</taxon>
        <taxon>Glomeromycetes</taxon>
        <taxon>Glomerales</taxon>
        <taxon>Glomeraceae</taxon>
        <taxon>Glomus</taxon>
    </lineage>
</organism>
<dbReference type="STRING" id="658196.A0A397TCK4"/>
<accession>A0A397TCK4</accession>
<evidence type="ECO:0000259" key="4">
    <source>
        <dbReference type="Pfam" id="PF00107"/>
    </source>
</evidence>
<dbReference type="InterPro" id="IPR036291">
    <property type="entry name" value="NAD(P)-bd_dom_sf"/>
</dbReference>
<dbReference type="EMBL" id="QKYT01000120">
    <property type="protein sequence ID" value="RIA92691.1"/>
    <property type="molecule type" value="Genomic_DNA"/>
</dbReference>
<comment type="caution">
    <text evidence="5">The sequence shown here is derived from an EMBL/GenBank/DDBJ whole genome shotgun (WGS) entry which is preliminary data.</text>
</comment>
<dbReference type="GO" id="GO:0046872">
    <property type="term" value="F:metal ion binding"/>
    <property type="evidence" value="ECO:0007669"/>
    <property type="project" value="UniProtKB-KW"/>
</dbReference>
<evidence type="ECO:0000313" key="6">
    <source>
        <dbReference type="Proteomes" id="UP000265703"/>
    </source>
</evidence>
<reference evidence="5 6" key="1">
    <citation type="submission" date="2018-06" db="EMBL/GenBank/DDBJ databases">
        <title>Comparative genomics reveals the genomic features of Rhizophagus irregularis, R. cerebriforme, R. diaphanum and Gigaspora rosea, and their symbiotic lifestyle signature.</title>
        <authorList>
            <person name="Morin E."/>
            <person name="San Clemente H."/>
            <person name="Chen E.C.H."/>
            <person name="De La Providencia I."/>
            <person name="Hainaut M."/>
            <person name="Kuo A."/>
            <person name="Kohler A."/>
            <person name="Murat C."/>
            <person name="Tang N."/>
            <person name="Roy S."/>
            <person name="Loubradou J."/>
            <person name="Henrissat B."/>
            <person name="Grigoriev I.V."/>
            <person name="Corradi N."/>
            <person name="Roux C."/>
            <person name="Martin F.M."/>
        </authorList>
    </citation>
    <scope>NUCLEOTIDE SEQUENCE [LARGE SCALE GENOMIC DNA]</scope>
    <source>
        <strain evidence="5 6">DAOM 227022</strain>
    </source>
</reference>
<gene>
    <name evidence="5" type="ORF">C1645_820364</name>
</gene>
<dbReference type="Gene3D" id="3.40.50.720">
    <property type="entry name" value="NAD(P)-binding Rossmann-like Domain"/>
    <property type="match status" value="1"/>
</dbReference>
<sequence>MTGGYDGTQAEYLQVPFADINLLEVSEEDYKALGGDIVGVWGAIEWAKYRGAEKIIAIDCVPERLIQAREIGAEIIDYQQDKDVVDKMKEVANVALECVGFRYATRSTKHQVEKALLAETDSIEALDDAVKCVKGGRLSLIGDFLGTANHFPIGAIMEKSITIRGSQVLVQKYWNHLLPIIRSGKVNLNIFTHRMKLTEAPKAYKIFDQKENGMIKVFLSVDDLQ</sequence>
<proteinExistence type="predicted"/>
<dbReference type="AlphaFoldDB" id="A0A397TCK4"/>
<evidence type="ECO:0000256" key="2">
    <source>
        <dbReference type="ARBA" id="ARBA00022723"/>
    </source>
</evidence>